<evidence type="ECO:0000256" key="1">
    <source>
        <dbReference type="SAM" id="MobiDB-lite"/>
    </source>
</evidence>
<dbReference type="AlphaFoldDB" id="A0A6G0U2R0"/>
<accession>A0A6G0U2R0</accession>
<evidence type="ECO:0000313" key="3">
    <source>
        <dbReference type="Proteomes" id="UP000475862"/>
    </source>
</evidence>
<protein>
    <recommendedName>
        <fullName evidence="4">BESS domain-containing protein</fullName>
    </recommendedName>
</protein>
<name>A0A6G0U2R0_APHGL</name>
<evidence type="ECO:0008006" key="4">
    <source>
        <dbReference type="Google" id="ProtNLM"/>
    </source>
</evidence>
<dbReference type="Proteomes" id="UP000475862">
    <property type="component" value="Unassembled WGS sequence"/>
</dbReference>
<feature type="region of interest" description="Disordered" evidence="1">
    <location>
        <begin position="158"/>
        <end position="189"/>
    </location>
</feature>
<sequence length="362" mass="41086">MCFPSMAPMQFGKCHIFLYFSATLFHISSVGCGITIGPNLFHIASQTSFTISRTVLNPSLKLNPILLKEFPVAKNLKQKRMFFILDSDTEVLKTNVHRNQAKQRWENLRRCFCNARNRRRGEAKSGSAYKTKTSWKFEQQMAYILPFLEKRKTQGNLNNSNLVAEPEDLSEESEAEDIVPSQVDKERDAQDNQAIDFDSASTFEHLKRVKTQKQNTTPAGQLVEILKESTALRKRQYEENITCKTTSKPTSVLENLDDTDLFFLSMYKMTKQLPKLEQSQIKLALSNSVLSAEIRCNQQSISTTPYPCSIQPQSFVPQQSYASTPSPALSQECSSGEYSNISADNNRLTVLEMVSLPQSQYQ</sequence>
<reference evidence="2 3" key="1">
    <citation type="submission" date="2019-08" db="EMBL/GenBank/DDBJ databases">
        <title>The genome of the soybean aphid Biotype 1, its phylome, world population structure and adaptation to the North American continent.</title>
        <authorList>
            <person name="Giordano R."/>
            <person name="Donthu R.K."/>
            <person name="Hernandez A.G."/>
            <person name="Wright C.L."/>
            <person name="Zimin A.V."/>
        </authorList>
    </citation>
    <scope>NUCLEOTIDE SEQUENCE [LARGE SCALE GENOMIC DNA]</scope>
    <source>
        <tissue evidence="2">Whole aphids</tissue>
    </source>
</reference>
<proteinExistence type="predicted"/>
<evidence type="ECO:0000313" key="2">
    <source>
        <dbReference type="EMBL" id="KAE9542516.1"/>
    </source>
</evidence>
<gene>
    <name evidence="2" type="ORF">AGLY_003377</name>
</gene>
<dbReference type="EMBL" id="VYZN01000010">
    <property type="protein sequence ID" value="KAE9542516.1"/>
    <property type="molecule type" value="Genomic_DNA"/>
</dbReference>
<comment type="caution">
    <text evidence="2">The sequence shown here is derived from an EMBL/GenBank/DDBJ whole genome shotgun (WGS) entry which is preliminary data.</text>
</comment>
<feature type="compositionally biased region" description="Acidic residues" evidence="1">
    <location>
        <begin position="165"/>
        <end position="177"/>
    </location>
</feature>
<organism evidence="2 3">
    <name type="scientific">Aphis glycines</name>
    <name type="common">Soybean aphid</name>
    <dbReference type="NCBI Taxonomy" id="307491"/>
    <lineage>
        <taxon>Eukaryota</taxon>
        <taxon>Metazoa</taxon>
        <taxon>Ecdysozoa</taxon>
        <taxon>Arthropoda</taxon>
        <taxon>Hexapoda</taxon>
        <taxon>Insecta</taxon>
        <taxon>Pterygota</taxon>
        <taxon>Neoptera</taxon>
        <taxon>Paraneoptera</taxon>
        <taxon>Hemiptera</taxon>
        <taxon>Sternorrhyncha</taxon>
        <taxon>Aphidomorpha</taxon>
        <taxon>Aphidoidea</taxon>
        <taxon>Aphididae</taxon>
        <taxon>Aphidini</taxon>
        <taxon>Aphis</taxon>
        <taxon>Aphis</taxon>
    </lineage>
</organism>
<keyword evidence="3" id="KW-1185">Reference proteome</keyword>
<dbReference type="OrthoDB" id="6416242at2759"/>